<dbReference type="InterPro" id="IPR034736">
    <property type="entry name" value="ZF_C2H2_AKAP95"/>
</dbReference>
<dbReference type="EMBL" id="JAAGNN010000021">
    <property type="protein sequence ID" value="KAF4075529.1"/>
    <property type="molecule type" value="Genomic_DNA"/>
</dbReference>
<feature type="compositionally biased region" description="Basic residues" evidence="8">
    <location>
        <begin position="144"/>
        <end position="159"/>
    </location>
</feature>
<evidence type="ECO:0000256" key="1">
    <source>
        <dbReference type="ARBA" id="ARBA00004123"/>
    </source>
</evidence>
<comment type="caution">
    <text evidence="10">The sequence shown here is derived from an EMBL/GenBank/DDBJ whole genome shotgun (WGS) entry which is preliminary data.</text>
</comment>
<gene>
    <name evidence="10" type="ORF">AMELA_G00235240</name>
</gene>
<dbReference type="GO" id="GO:0008270">
    <property type="term" value="F:zinc ion binding"/>
    <property type="evidence" value="ECO:0007669"/>
    <property type="project" value="UniProtKB-KW"/>
</dbReference>
<evidence type="ECO:0000256" key="4">
    <source>
        <dbReference type="ARBA" id="ARBA00022771"/>
    </source>
</evidence>
<evidence type="ECO:0000259" key="9">
    <source>
        <dbReference type="PROSITE" id="PS51799"/>
    </source>
</evidence>
<feature type="region of interest" description="Disordered" evidence="8">
    <location>
        <begin position="132"/>
        <end position="238"/>
    </location>
</feature>
<feature type="compositionally biased region" description="Polar residues" evidence="8">
    <location>
        <begin position="224"/>
        <end position="238"/>
    </location>
</feature>
<dbReference type="GO" id="GO:0003677">
    <property type="term" value="F:DNA binding"/>
    <property type="evidence" value="ECO:0007669"/>
    <property type="project" value="InterPro"/>
</dbReference>
<dbReference type="PANTHER" id="PTHR12190:SF4">
    <property type="entry name" value="A-KINASE ANCHOR PROTEIN 8-LIKE"/>
    <property type="match status" value="1"/>
</dbReference>
<proteinExistence type="inferred from homology"/>
<keyword evidence="11" id="KW-1185">Reference proteome</keyword>
<evidence type="ECO:0000256" key="5">
    <source>
        <dbReference type="ARBA" id="ARBA00022833"/>
    </source>
</evidence>
<feature type="compositionally biased region" description="Basic and acidic residues" evidence="8">
    <location>
        <begin position="597"/>
        <end position="606"/>
    </location>
</feature>
<comment type="similarity">
    <text evidence="7">Belongs to the AKAP95 family.</text>
</comment>
<dbReference type="PANTHER" id="PTHR12190">
    <property type="entry name" value="A-KINASE ANCHOR PROTEIN AKAP 8"/>
    <property type="match status" value="1"/>
</dbReference>
<comment type="subcellular location">
    <subcellularLocation>
        <location evidence="1">Nucleus</location>
    </subcellularLocation>
</comment>
<evidence type="ECO:0000313" key="10">
    <source>
        <dbReference type="EMBL" id="KAF4075529.1"/>
    </source>
</evidence>
<feature type="domain" description="C2H2 AKAP95-type" evidence="9">
    <location>
        <begin position="333"/>
        <end position="355"/>
    </location>
</feature>
<name>A0A7J6A0S7_AMEME</name>
<reference evidence="10 11" key="1">
    <citation type="submission" date="2020-02" db="EMBL/GenBank/DDBJ databases">
        <title>A chromosome-scale genome assembly of the black bullhead catfish (Ameiurus melas).</title>
        <authorList>
            <person name="Wen M."/>
            <person name="Zham M."/>
            <person name="Cabau C."/>
            <person name="Klopp C."/>
            <person name="Donnadieu C."/>
            <person name="Roques C."/>
            <person name="Bouchez O."/>
            <person name="Lampietro C."/>
            <person name="Jouanno E."/>
            <person name="Herpin A."/>
            <person name="Louis A."/>
            <person name="Berthelot C."/>
            <person name="Parey E."/>
            <person name="Roest-Crollius H."/>
            <person name="Braasch I."/>
            <person name="Postlethwait J."/>
            <person name="Robinson-Rechavi M."/>
            <person name="Echchiki A."/>
            <person name="Begum T."/>
            <person name="Montfort J."/>
            <person name="Schartl M."/>
            <person name="Bobe J."/>
            <person name="Guiguen Y."/>
        </authorList>
    </citation>
    <scope>NUCLEOTIDE SEQUENCE [LARGE SCALE GENOMIC DNA]</scope>
    <source>
        <strain evidence="10">M_S1</strain>
        <tissue evidence="10">Blood</tissue>
    </source>
</reference>
<dbReference type="Proteomes" id="UP000593565">
    <property type="component" value="Unassembled WGS sequence"/>
</dbReference>
<dbReference type="Pfam" id="PF04988">
    <property type="entry name" value="AKAP95"/>
    <property type="match status" value="1"/>
</dbReference>
<keyword evidence="2" id="KW-0479">Metal-binding</keyword>
<evidence type="ECO:0000256" key="6">
    <source>
        <dbReference type="ARBA" id="ARBA00023242"/>
    </source>
</evidence>
<keyword evidence="5" id="KW-0862">Zinc</keyword>
<accession>A0A7J6A0S7</accession>
<protein>
    <recommendedName>
        <fullName evidence="9">C2H2 AKAP95-type domain-containing protein</fullName>
    </recommendedName>
</protein>
<evidence type="ECO:0000256" key="8">
    <source>
        <dbReference type="SAM" id="MobiDB-lite"/>
    </source>
</evidence>
<sequence>MTERCRCGAVPLATLLKKTTKKKLEAEEGKRKVLEVGMAASGTGNRNRFRCLDSVPPHSSMRTSKDYVITRINQQINTLREGAWKEGSRRDRFTYPYPRGFYKSDDFISDEMSEHGSIDFVALDGDGCHGAGSTEMQNSSPVISRRKQKAKLRKRRQKALKALAKQTAQGPNTMHQCEPEQEGKKRKESPTTVDEPECKMVKTESAGGDETNNDSRNKMEASERSATLISASNSGTEGQSVVLSIEEELAQLKMKLQKNYFPLSDIECHTEETGEDLTPAPASKSAAKGQSCPAFSSKRQGRQTRAPDGTHKKQRSFWRPGMKITAKRIAFVCSVCKFHSFYKKNMEAHLESKFHKDHFQFLSEHLSEPTVDFLQQTHLRYKHKKVEDFVNQIPNHRDAICQLYEDKDLTRDISMEHFMRKAEAAHCLACDVYIPMQHYLIQKHLKSPDHNNNCKIMMEQSKNWGLSFAQNILSKKVVHKKLKRYLKDSMVTGGSELKPKVGWSTGQRAVPDPEAHMMMQEVESFCERTSEAEEAVGHGKDHEVEPFCGRTSQAEEAVGHGKDHEVEPFCGRTSQAEEAVGDGKDREVSKGVVPAAEEEKNGKEQQAEPMFEEVVPAAEKIRNKDVREKPEERYLAELFFDLLDEEEDVEGVELGEEELGEDDYTL</sequence>
<feature type="domain" description="C2H2 AKAP95-type" evidence="9">
    <location>
        <begin position="427"/>
        <end position="450"/>
    </location>
</feature>
<organism evidence="10 11">
    <name type="scientific">Ameiurus melas</name>
    <name type="common">Black bullhead</name>
    <name type="synonym">Silurus melas</name>
    <dbReference type="NCBI Taxonomy" id="219545"/>
    <lineage>
        <taxon>Eukaryota</taxon>
        <taxon>Metazoa</taxon>
        <taxon>Chordata</taxon>
        <taxon>Craniata</taxon>
        <taxon>Vertebrata</taxon>
        <taxon>Euteleostomi</taxon>
        <taxon>Actinopterygii</taxon>
        <taxon>Neopterygii</taxon>
        <taxon>Teleostei</taxon>
        <taxon>Ostariophysi</taxon>
        <taxon>Siluriformes</taxon>
        <taxon>Ictaluridae</taxon>
        <taxon>Ameiurus</taxon>
    </lineage>
</organism>
<evidence type="ECO:0000256" key="3">
    <source>
        <dbReference type="ARBA" id="ARBA00022737"/>
    </source>
</evidence>
<feature type="region of interest" description="Disordered" evidence="8">
    <location>
        <begin position="272"/>
        <end position="315"/>
    </location>
</feature>
<keyword evidence="4 7" id="KW-0863">Zinc-finger</keyword>
<keyword evidence="3" id="KW-0677">Repeat</keyword>
<feature type="compositionally biased region" description="Basic and acidic residues" evidence="8">
    <location>
        <begin position="177"/>
        <end position="189"/>
    </location>
</feature>
<evidence type="ECO:0000313" key="11">
    <source>
        <dbReference type="Proteomes" id="UP000593565"/>
    </source>
</evidence>
<keyword evidence="6" id="KW-0539">Nucleus</keyword>
<feature type="region of interest" description="Disordered" evidence="8">
    <location>
        <begin position="576"/>
        <end position="609"/>
    </location>
</feature>
<evidence type="ECO:0000256" key="7">
    <source>
        <dbReference type="PROSITE-ProRule" id="PRU01140"/>
    </source>
</evidence>
<dbReference type="InterPro" id="IPR007071">
    <property type="entry name" value="AKAP95"/>
</dbReference>
<dbReference type="GO" id="GO:0005634">
    <property type="term" value="C:nucleus"/>
    <property type="evidence" value="ECO:0007669"/>
    <property type="project" value="UniProtKB-SubCell"/>
</dbReference>
<dbReference type="AlphaFoldDB" id="A0A7J6A0S7"/>
<evidence type="ECO:0000256" key="2">
    <source>
        <dbReference type="ARBA" id="ARBA00022723"/>
    </source>
</evidence>
<dbReference type="PROSITE" id="PS51799">
    <property type="entry name" value="ZF_C2H2_AKAP95"/>
    <property type="match status" value="2"/>
</dbReference>
<feature type="compositionally biased region" description="Basic and acidic residues" evidence="8">
    <location>
        <begin position="213"/>
        <end position="223"/>
    </location>
</feature>